<feature type="compositionally biased region" description="Polar residues" evidence="1">
    <location>
        <begin position="126"/>
        <end position="140"/>
    </location>
</feature>
<proteinExistence type="predicted"/>
<evidence type="ECO:0000256" key="1">
    <source>
        <dbReference type="SAM" id="MobiDB-lite"/>
    </source>
</evidence>
<evidence type="ECO:0000313" key="3">
    <source>
        <dbReference type="Proteomes" id="UP000799750"/>
    </source>
</evidence>
<keyword evidence="3" id="KW-1185">Reference proteome</keyword>
<protein>
    <submittedName>
        <fullName evidence="2">Uncharacterized protein</fullName>
    </submittedName>
</protein>
<feature type="region of interest" description="Disordered" evidence="1">
    <location>
        <begin position="126"/>
        <end position="168"/>
    </location>
</feature>
<dbReference type="Proteomes" id="UP000799750">
    <property type="component" value="Unassembled WGS sequence"/>
</dbReference>
<organism evidence="2 3">
    <name type="scientific">Lophium mytilinum</name>
    <dbReference type="NCBI Taxonomy" id="390894"/>
    <lineage>
        <taxon>Eukaryota</taxon>
        <taxon>Fungi</taxon>
        <taxon>Dikarya</taxon>
        <taxon>Ascomycota</taxon>
        <taxon>Pezizomycotina</taxon>
        <taxon>Dothideomycetes</taxon>
        <taxon>Pleosporomycetidae</taxon>
        <taxon>Mytilinidiales</taxon>
        <taxon>Mytilinidiaceae</taxon>
        <taxon>Lophium</taxon>
    </lineage>
</organism>
<accession>A0A6A6RGL7</accession>
<dbReference type="EMBL" id="MU004181">
    <property type="protein sequence ID" value="KAF2502853.1"/>
    <property type="molecule type" value="Genomic_DNA"/>
</dbReference>
<name>A0A6A6RGL7_9PEZI</name>
<reference evidence="2" key="1">
    <citation type="journal article" date="2020" name="Stud. Mycol.">
        <title>101 Dothideomycetes genomes: a test case for predicting lifestyles and emergence of pathogens.</title>
        <authorList>
            <person name="Haridas S."/>
            <person name="Albert R."/>
            <person name="Binder M."/>
            <person name="Bloem J."/>
            <person name="Labutti K."/>
            <person name="Salamov A."/>
            <person name="Andreopoulos B."/>
            <person name="Baker S."/>
            <person name="Barry K."/>
            <person name="Bills G."/>
            <person name="Bluhm B."/>
            <person name="Cannon C."/>
            <person name="Castanera R."/>
            <person name="Culley D."/>
            <person name="Daum C."/>
            <person name="Ezra D."/>
            <person name="Gonzalez J."/>
            <person name="Henrissat B."/>
            <person name="Kuo A."/>
            <person name="Liang C."/>
            <person name="Lipzen A."/>
            <person name="Lutzoni F."/>
            <person name="Magnuson J."/>
            <person name="Mondo S."/>
            <person name="Nolan M."/>
            <person name="Ohm R."/>
            <person name="Pangilinan J."/>
            <person name="Park H.-J."/>
            <person name="Ramirez L."/>
            <person name="Alfaro M."/>
            <person name="Sun H."/>
            <person name="Tritt A."/>
            <person name="Yoshinaga Y."/>
            <person name="Zwiers L.-H."/>
            <person name="Turgeon B."/>
            <person name="Goodwin S."/>
            <person name="Spatafora J."/>
            <person name="Crous P."/>
            <person name="Grigoriev I."/>
        </authorList>
    </citation>
    <scope>NUCLEOTIDE SEQUENCE</scope>
    <source>
        <strain evidence="2">CBS 269.34</strain>
    </source>
</reference>
<evidence type="ECO:0000313" key="2">
    <source>
        <dbReference type="EMBL" id="KAF2502853.1"/>
    </source>
</evidence>
<sequence length="168" mass="18281">MGSAELLVVSPWKRACARGLNTEGRWPMAQLQTAQRRSREEEDPPGIPSIWNQSRCSAFGVLEELERTTLHESVSPSLTAAAGAVFRMAALPARRDGVEGTPPEPWARPWERPWPPWRALKNLSAGTFQRTSFPSGSQSPGRCAPARAVHERESVGSSGETGGQCCSD</sequence>
<gene>
    <name evidence="2" type="ORF">BU16DRAFT_20840</name>
</gene>
<dbReference type="AlphaFoldDB" id="A0A6A6RGL7"/>